<dbReference type="EMBL" id="JAFMPT010000002">
    <property type="protein sequence ID" value="MCC1483498.1"/>
    <property type="molecule type" value="Genomic_DNA"/>
</dbReference>
<evidence type="ECO:0000313" key="2">
    <source>
        <dbReference type="Proteomes" id="UP000778797"/>
    </source>
</evidence>
<name>A0ABS8EJW9_9FLAO</name>
<dbReference type="Gene3D" id="3.40.50.12780">
    <property type="entry name" value="N-terminal domain of ligase-like"/>
    <property type="match status" value="1"/>
</dbReference>
<keyword evidence="2" id="KW-1185">Reference proteome</keyword>
<reference evidence="2" key="2">
    <citation type="submission" date="2023-07" db="EMBL/GenBank/DDBJ databases">
        <title>Genome of Winogradskyella sp. E313.</title>
        <authorList>
            <person name="Zhou Y."/>
        </authorList>
    </citation>
    <scope>NUCLEOTIDE SEQUENCE [LARGE SCALE GENOMIC DNA]</scope>
    <source>
        <strain evidence="2">E313</strain>
    </source>
</reference>
<sequence>MQLFNLSLRIKGFKINKAKKAFSKIKAIGKSDYPPYIEDKKRAIIEYHLKYNSFYQSIGKQINLNDWNTVPVLTKRHLQQPLSERLSKGFNEHSVYVNKTSGSSGDPFVFAKDKWSHALTWAEIMHRFSWYSIDFNSSKQARFYGIPLDKKGYYKERIKDFFANRYRFSIFDLSESAFENCINKFSNTSFDYINGYTSPIVQFAKYLKEKDIVLKDICPSLKVCMVTSEMLFEDDKKLLETQFGIPIVNEYGASELDLIAFENPKGEWQLNSETLFVEILDDENNPLNYGNEGRVVITSLYNKAHPFIRYDIGDIGILSKKSTLKKPILEKLVGRTNDIVILPSGKKAAGLTFYYITKSIIEDDGNVKEFIIEQLTLDHFKVIYVSKDSLSKDKKEIITKAMETYLEKGISISFEKQQQLMRSKSGKLKQFISHI</sequence>
<proteinExistence type="predicted"/>
<comment type="caution">
    <text evidence="1">The sequence shown here is derived from an EMBL/GenBank/DDBJ whole genome shotgun (WGS) entry which is preliminary data.</text>
</comment>
<reference evidence="2" key="1">
    <citation type="submission" date="2021-03" db="EMBL/GenBank/DDBJ databases">
        <title>Genome of Cognatishimia sp. F0-27.</title>
        <authorList>
            <person name="Ping X."/>
        </authorList>
    </citation>
    <scope>NUCLEOTIDE SEQUENCE [LARGE SCALE GENOMIC DNA]</scope>
    <source>
        <strain evidence="2">E313</strain>
    </source>
</reference>
<dbReference type="InterPro" id="IPR053158">
    <property type="entry name" value="CapK_Type1_Caps_Biosynth"/>
</dbReference>
<accession>A0ABS8EJW9</accession>
<dbReference type="InterPro" id="IPR042099">
    <property type="entry name" value="ANL_N_sf"/>
</dbReference>
<dbReference type="SUPFAM" id="SSF56801">
    <property type="entry name" value="Acetyl-CoA synthetase-like"/>
    <property type="match status" value="1"/>
</dbReference>
<dbReference type="PANTHER" id="PTHR36932:SF1">
    <property type="entry name" value="CAPSULAR POLYSACCHARIDE BIOSYNTHESIS PROTEIN"/>
    <property type="match status" value="1"/>
</dbReference>
<organism evidence="1 2">
    <name type="scientific">Winogradskyella immobilis</name>
    <dbReference type="NCBI Taxonomy" id="2816852"/>
    <lineage>
        <taxon>Bacteria</taxon>
        <taxon>Pseudomonadati</taxon>
        <taxon>Bacteroidota</taxon>
        <taxon>Flavobacteriia</taxon>
        <taxon>Flavobacteriales</taxon>
        <taxon>Flavobacteriaceae</taxon>
        <taxon>Winogradskyella</taxon>
    </lineage>
</organism>
<protein>
    <submittedName>
        <fullName evidence="1">Phenylacetate--CoA ligase family protein</fullName>
    </submittedName>
</protein>
<evidence type="ECO:0000313" key="1">
    <source>
        <dbReference type="EMBL" id="MCC1483498.1"/>
    </source>
</evidence>
<dbReference type="PANTHER" id="PTHR36932">
    <property type="entry name" value="CAPSULAR POLYSACCHARIDE BIOSYNTHESIS PROTEIN"/>
    <property type="match status" value="1"/>
</dbReference>
<keyword evidence="1" id="KW-0436">Ligase</keyword>
<dbReference type="Proteomes" id="UP000778797">
    <property type="component" value="Unassembled WGS sequence"/>
</dbReference>
<gene>
    <name evidence="1" type="ORF">J1C55_02750</name>
</gene>
<dbReference type="RefSeq" id="WP_227475945.1">
    <property type="nucleotide sequence ID" value="NZ_JAFMPT010000002.1"/>
</dbReference>
<dbReference type="GO" id="GO:0016874">
    <property type="term" value="F:ligase activity"/>
    <property type="evidence" value="ECO:0007669"/>
    <property type="project" value="UniProtKB-KW"/>
</dbReference>